<evidence type="ECO:0000256" key="1">
    <source>
        <dbReference type="SAM" id="MobiDB-lite"/>
    </source>
</evidence>
<dbReference type="InParanoid" id="K1X0N1"/>
<dbReference type="Proteomes" id="UP000006753">
    <property type="component" value="Unassembled WGS sequence"/>
</dbReference>
<feature type="region of interest" description="Disordered" evidence="1">
    <location>
        <begin position="1"/>
        <end position="116"/>
    </location>
</feature>
<proteinExistence type="predicted"/>
<organism evidence="2 3">
    <name type="scientific">Marssonina brunnea f. sp. multigermtubi (strain MB_m1)</name>
    <name type="common">Marssonina leaf spot fungus</name>
    <dbReference type="NCBI Taxonomy" id="1072389"/>
    <lineage>
        <taxon>Eukaryota</taxon>
        <taxon>Fungi</taxon>
        <taxon>Dikarya</taxon>
        <taxon>Ascomycota</taxon>
        <taxon>Pezizomycotina</taxon>
        <taxon>Leotiomycetes</taxon>
        <taxon>Helotiales</taxon>
        <taxon>Drepanopezizaceae</taxon>
        <taxon>Drepanopeziza</taxon>
    </lineage>
</organism>
<gene>
    <name evidence="2" type="ORF">MBM_02963</name>
</gene>
<protein>
    <submittedName>
        <fullName evidence="2">Uncharacterized protein</fullName>
    </submittedName>
</protein>
<dbReference type="KEGG" id="mbe:MBM_02963"/>
<feature type="compositionally biased region" description="Polar residues" evidence="1">
    <location>
        <begin position="76"/>
        <end position="88"/>
    </location>
</feature>
<reference evidence="2 3" key="1">
    <citation type="journal article" date="2012" name="BMC Genomics">
        <title>Sequencing the genome of Marssonina brunnea reveals fungus-poplar co-evolution.</title>
        <authorList>
            <person name="Zhu S."/>
            <person name="Cao Y.-Z."/>
            <person name="Jiang C."/>
            <person name="Tan B.-Y."/>
            <person name="Wang Z."/>
            <person name="Feng S."/>
            <person name="Zhang L."/>
            <person name="Su X.-H."/>
            <person name="Brejova B."/>
            <person name="Vinar T."/>
            <person name="Xu M."/>
            <person name="Wang M.-X."/>
            <person name="Zhang S.-G."/>
            <person name="Huang M.-R."/>
            <person name="Wu R."/>
            <person name="Zhou Y."/>
        </authorList>
    </citation>
    <scope>NUCLEOTIDE SEQUENCE [LARGE SCALE GENOMIC DNA]</scope>
    <source>
        <strain evidence="2 3">MB_m1</strain>
    </source>
</reference>
<keyword evidence="3" id="KW-1185">Reference proteome</keyword>
<evidence type="ECO:0000313" key="3">
    <source>
        <dbReference type="Proteomes" id="UP000006753"/>
    </source>
</evidence>
<dbReference type="EMBL" id="JH921432">
    <property type="protein sequence ID" value="EKD18721.1"/>
    <property type="molecule type" value="Genomic_DNA"/>
</dbReference>
<evidence type="ECO:0000313" key="2">
    <source>
        <dbReference type="EMBL" id="EKD18721.1"/>
    </source>
</evidence>
<dbReference type="AlphaFoldDB" id="K1X0N1"/>
<sequence>MSQQEGPGPDEMDLLPTGAALAGQAQGPDEMDLLPTGAAPAGQQEGDAFAEMDTSPIGASLTGPETVQVEGCSDSHIPSLSQQPTPASTAPLRPNAPRVPPNPRAQETEKPVAPPSTSLPFVHCSILQYLIDRTEARVKPTQKQKDAIFVKHNWIAGKFTFQASLKGIWQLFKTIDHSIDKQGFSITAKNSLDADEYEHLANAYARAFNTNRNHRTTSIKVFVWVNLERLKQQGESDPKLADMIADAIATGTACEAFLLTLFQWQHLGILLIPYEILHRPEKKLRRPGAPTLSKWGKARIQMMTEVYSIYADMPSMRLFLAEFGPYLEDLLLPTFVDSSMIRYHFCQLLERKFSNMLGNRSAKEWLESDTDTHSSLPDILFRTEGHDHVRFDVGSINVSIPRMAMFSLIPEASLQPEIMDLLVHSVSSPCEDIVYIDSLDIFQPKPTGYEWDPQIKEIVFSHIDIDSRGWVAVRVETTSHPPTVRIMHPLRSDPGLSKSRLPPSRLTQAVREVLERQAIHLSNSSLILYQDCTNTPSSSDSGIIIARTCMDLVSQGSSGRQSTSVAPMSREAIEEARLEFYSILDSLRVKGEDELESSGPEDTEFSDS</sequence>
<dbReference type="HOGENOM" id="CLU_449105_0_0_1"/>
<name>K1X0N1_MARBU</name>
<accession>K1X0N1</accession>